<feature type="binding site" evidence="15">
    <location>
        <position position="471"/>
    </location>
    <ligand>
        <name>Mg(2+)</name>
        <dbReference type="ChEBI" id="CHEBI:18420"/>
        <note>shared with alpha subunit</note>
    </ligand>
</feature>
<dbReference type="PANTHER" id="PTHR10947:SF0">
    <property type="entry name" value="PHENYLALANINE--TRNA LIGASE BETA SUBUNIT"/>
    <property type="match status" value="1"/>
</dbReference>
<keyword evidence="13 15" id="KW-0030">Aminoacyl-tRNA synthetase</keyword>
<evidence type="ECO:0000256" key="8">
    <source>
        <dbReference type="ARBA" id="ARBA00022741"/>
    </source>
</evidence>
<dbReference type="InterPro" id="IPR041616">
    <property type="entry name" value="PheRS_beta_core"/>
</dbReference>
<evidence type="ECO:0000256" key="10">
    <source>
        <dbReference type="ARBA" id="ARBA00022842"/>
    </source>
</evidence>
<dbReference type="FunFam" id="3.50.40.10:FF:000001">
    <property type="entry name" value="Phenylalanine--tRNA ligase beta subunit"/>
    <property type="match status" value="1"/>
</dbReference>
<keyword evidence="6 15" id="KW-0436">Ligase</keyword>
<comment type="similarity">
    <text evidence="2 15">Belongs to the phenylalanyl-tRNA synthetase beta subunit family. Type 1 subfamily.</text>
</comment>
<name>A0A090J0Q8_9BACI</name>
<feature type="binding site" evidence="15">
    <location>
        <position position="472"/>
    </location>
    <ligand>
        <name>Mg(2+)</name>
        <dbReference type="ChEBI" id="CHEBI:18420"/>
        <note>shared with alpha subunit</note>
    </ligand>
</feature>
<dbReference type="AlphaFoldDB" id="A0A090J0Q8"/>
<dbReference type="NCBIfam" id="NF045760">
    <property type="entry name" value="YtpR"/>
    <property type="match status" value="1"/>
</dbReference>
<dbReference type="InterPro" id="IPR005147">
    <property type="entry name" value="tRNA_synthase_B5-dom"/>
</dbReference>
<dbReference type="RefSeq" id="WP_034771614.1">
    <property type="nucleotide sequence ID" value="NZ_CCRF01000067.1"/>
</dbReference>
<dbReference type="Pfam" id="PF01588">
    <property type="entry name" value="tRNA_bind"/>
    <property type="match status" value="1"/>
</dbReference>
<dbReference type="InterPro" id="IPR020825">
    <property type="entry name" value="Phe-tRNA_synthase-like_B3/B4"/>
</dbReference>
<evidence type="ECO:0000256" key="13">
    <source>
        <dbReference type="ARBA" id="ARBA00023146"/>
    </source>
</evidence>
<evidence type="ECO:0000256" key="14">
    <source>
        <dbReference type="ARBA" id="ARBA00049255"/>
    </source>
</evidence>
<dbReference type="Proteomes" id="UP000040576">
    <property type="component" value="Unassembled WGS sequence"/>
</dbReference>
<dbReference type="GO" id="GO:0140096">
    <property type="term" value="F:catalytic activity, acting on a protein"/>
    <property type="evidence" value="ECO:0007669"/>
    <property type="project" value="UniProtKB-ARBA"/>
</dbReference>
<dbReference type="GeneID" id="92961761"/>
<dbReference type="SMART" id="SM00874">
    <property type="entry name" value="B5"/>
    <property type="match status" value="1"/>
</dbReference>
<keyword evidence="21" id="KW-1185">Reference proteome</keyword>
<dbReference type="NCBIfam" id="TIGR00472">
    <property type="entry name" value="pheT_bact"/>
    <property type="match status" value="1"/>
</dbReference>
<dbReference type="FunFam" id="2.40.50.140:FF:000045">
    <property type="entry name" value="Phenylalanine--tRNA ligase beta subunit"/>
    <property type="match status" value="1"/>
</dbReference>
<evidence type="ECO:0000256" key="3">
    <source>
        <dbReference type="ARBA" id="ARBA00011209"/>
    </source>
</evidence>
<keyword evidence="12 15" id="KW-0648">Protein biosynthesis</keyword>
<dbReference type="Gene3D" id="3.30.70.380">
    <property type="entry name" value="Ferrodoxin-fold anticodon-binding domain"/>
    <property type="match status" value="1"/>
</dbReference>
<dbReference type="InterPro" id="IPR005121">
    <property type="entry name" value="Fdx_antiC-bd"/>
</dbReference>
<dbReference type="EMBL" id="CCRF01000067">
    <property type="protein sequence ID" value="CEE02248.1"/>
    <property type="molecule type" value="Genomic_DNA"/>
</dbReference>
<evidence type="ECO:0000259" key="17">
    <source>
        <dbReference type="PROSITE" id="PS50886"/>
    </source>
</evidence>
<dbReference type="PANTHER" id="PTHR10947">
    <property type="entry name" value="PHENYLALANYL-TRNA SYNTHETASE BETA CHAIN AND LEUCINE-RICH REPEAT-CONTAINING PROTEIN 47"/>
    <property type="match status" value="1"/>
</dbReference>
<dbReference type="PROSITE" id="PS51483">
    <property type="entry name" value="B5"/>
    <property type="match status" value="1"/>
</dbReference>
<keyword evidence="11 16" id="KW-0694">RNA-binding</keyword>
<evidence type="ECO:0000256" key="2">
    <source>
        <dbReference type="ARBA" id="ARBA00008653"/>
    </source>
</evidence>
<evidence type="ECO:0000256" key="16">
    <source>
        <dbReference type="PROSITE-ProRule" id="PRU00209"/>
    </source>
</evidence>
<keyword evidence="4 15" id="KW-0963">Cytoplasm</keyword>
<dbReference type="InterPro" id="IPR033714">
    <property type="entry name" value="tRNA_bind_bactPheRS"/>
</dbReference>
<dbReference type="SMART" id="SM00896">
    <property type="entry name" value="FDX-ACB"/>
    <property type="match status" value="1"/>
</dbReference>
<evidence type="ECO:0000256" key="6">
    <source>
        <dbReference type="ARBA" id="ARBA00022598"/>
    </source>
</evidence>
<dbReference type="InterPro" id="IPR005146">
    <property type="entry name" value="B3/B4_tRNA-bd"/>
</dbReference>
<dbReference type="InterPro" id="IPR009061">
    <property type="entry name" value="DNA-bd_dom_put_sf"/>
</dbReference>
<evidence type="ECO:0000313" key="20">
    <source>
        <dbReference type="EMBL" id="CEE02248.1"/>
    </source>
</evidence>
<gene>
    <name evidence="15 20" type="primary">pheT</name>
    <name evidence="20" type="ORF">BT1A1_2430</name>
</gene>
<dbReference type="PROSITE" id="PS51447">
    <property type="entry name" value="FDX_ACB"/>
    <property type="match status" value="1"/>
</dbReference>
<dbReference type="SUPFAM" id="SSF54991">
    <property type="entry name" value="Anticodon-binding domain of PheRS"/>
    <property type="match status" value="1"/>
</dbReference>
<keyword evidence="9 15" id="KW-0067">ATP-binding</keyword>
<evidence type="ECO:0000256" key="1">
    <source>
        <dbReference type="ARBA" id="ARBA00004496"/>
    </source>
</evidence>
<dbReference type="Pfam" id="PF17759">
    <property type="entry name" value="tRNA_synthFbeta"/>
    <property type="match status" value="1"/>
</dbReference>
<accession>A0A090J0Q8</accession>
<dbReference type="Gene3D" id="2.40.50.140">
    <property type="entry name" value="Nucleic acid-binding proteins"/>
    <property type="match status" value="1"/>
</dbReference>
<proteinExistence type="inferred from homology"/>
<comment type="subunit">
    <text evidence="3 15">Tetramer of two alpha and two beta subunits.</text>
</comment>
<evidence type="ECO:0000313" key="21">
    <source>
        <dbReference type="Proteomes" id="UP000040576"/>
    </source>
</evidence>
<dbReference type="Pfam" id="PF03483">
    <property type="entry name" value="B3_4"/>
    <property type="match status" value="1"/>
</dbReference>
<dbReference type="SUPFAM" id="SSF55681">
    <property type="entry name" value="Class II aaRS and biotin synthetases"/>
    <property type="match status" value="1"/>
</dbReference>
<dbReference type="GO" id="GO:0004826">
    <property type="term" value="F:phenylalanine-tRNA ligase activity"/>
    <property type="evidence" value="ECO:0007669"/>
    <property type="project" value="UniProtKB-UniRule"/>
</dbReference>
<reference evidence="20 21" key="1">
    <citation type="submission" date="2014-07" db="EMBL/GenBank/DDBJ databases">
        <authorList>
            <person name="Wibberg Daniel"/>
        </authorList>
    </citation>
    <scope>NUCLEOTIDE SEQUENCE [LARGE SCALE GENOMIC DNA]</scope>
</reference>
<comment type="catalytic activity">
    <reaction evidence="14 15">
        <text>tRNA(Phe) + L-phenylalanine + ATP = L-phenylalanyl-tRNA(Phe) + AMP + diphosphate + H(+)</text>
        <dbReference type="Rhea" id="RHEA:19413"/>
        <dbReference type="Rhea" id="RHEA-COMP:9668"/>
        <dbReference type="Rhea" id="RHEA-COMP:9699"/>
        <dbReference type="ChEBI" id="CHEBI:15378"/>
        <dbReference type="ChEBI" id="CHEBI:30616"/>
        <dbReference type="ChEBI" id="CHEBI:33019"/>
        <dbReference type="ChEBI" id="CHEBI:58095"/>
        <dbReference type="ChEBI" id="CHEBI:78442"/>
        <dbReference type="ChEBI" id="CHEBI:78531"/>
        <dbReference type="ChEBI" id="CHEBI:456215"/>
        <dbReference type="EC" id="6.1.1.20"/>
    </reaction>
</comment>
<dbReference type="PROSITE" id="PS50886">
    <property type="entry name" value="TRBD"/>
    <property type="match status" value="1"/>
</dbReference>
<dbReference type="InterPro" id="IPR045060">
    <property type="entry name" value="Phe-tRNA-ligase_IIc_bsu"/>
</dbReference>
<protein>
    <recommendedName>
        <fullName evidence="15">Phenylalanine--tRNA ligase beta subunit</fullName>
        <ecNumber evidence="15">6.1.1.20</ecNumber>
    </recommendedName>
    <alternativeName>
        <fullName evidence="15">Phenylalanyl-tRNA synthetase beta subunit</fullName>
        <shortName evidence="15">PheRS</shortName>
    </alternativeName>
</protein>
<evidence type="ECO:0000256" key="15">
    <source>
        <dbReference type="HAMAP-Rule" id="MF_00283"/>
    </source>
</evidence>
<dbReference type="FunFam" id="3.30.70.380:FF:000001">
    <property type="entry name" value="Phenylalanine--tRNA ligase beta subunit"/>
    <property type="match status" value="1"/>
</dbReference>
<feature type="domain" description="FDX-ACB" evidence="18">
    <location>
        <begin position="710"/>
        <end position="803"/>
    </location>
</feature>
<dbReference type="GO" id="GO:0000049">
    <property type="term" value="F:tRNA binding"/>
    <property type="evidence" value="ECO:0007669"/>
    <property type="project" value="UniProtKB-UniRule"/>
</dbReference>
<keyword evidence="5 16" id="KW-0820">tRNA-binding</keyword>
<dbReference type="CDD" id="cd02796">
    <property type="entry name" value="tRNA_bind_bactPheRS"/>
    <property type="match status" value="1"/>
</dbReference>
<dbReference type="InterPro" id="IPR004532">
    <property type="entry name" value="Phe-tRNA-ligase_IIc_bsu_bact"/>
</dbReference>
<dbReference type="GO" id="GO:0005524">
    <property type="term" value="F:ATP binding"/>
    <property type="evidence" value="ECO:0007669"/>
    <property type="project" value="UniProtKB-UniRule"/>
</dbReference>
<sequence>MLVSYKWLGSYVDVSDVTPEELAEKITRTGIEVEGIEQKGATMKNIVVGHVLTCIDHPNSDHLHLCQVDIGEGEPVQIICGAPNVAAGQKVIVAKPGARIGGNVKIKKGKIRGEISNGMICSLQELGIEGKVVPKEYADGIYVLPEDAKVGSDALALLNMDDSVLELSLTPNRADCMSMIGVAYETAAILGKKVKLPKITLAPSGEKASDYISVKVDTPEDAPLYTAKVIKNVKIGPSPLWLQTKLMAAGIRPHNNVVDVTNFILLEYGQPLHAFDYNRLGSKEILVRRAKVGEKIITLDDAERTLTSEHLVITNGQEPVALAGVMGGANSEVTNDTSTILLESAYFDSHVIRKASKDHGLRSEASSRYEKGIDPLRVREASERACALIAEIAGGEVLDGMVVHETLNIEPVTVTIERAKVNQFLGTNLSVETVANILARLQFPYKQDGDAFVVDIPSRRWDITIKEDLYEEIARLYGYDNIPKTLPDGAQTAGGLTPYQKKRRIVREILEGAGLNQAVTYSLTSEEKFAHFTLEKSAPIKLAMPMSEEHAILRLSLLPHLLDAVAYNKARKNDHVALFETGAVFISQGENIQPKEREHLAGVMTGLYVNHPWQGEKRVVDFYVVKGILEALFEKLQVHSRIRYEKANIDGMHPGQTATILLNDETIGFVGKIHPNMEKQYDVKNVFAFELDLEQLLNTETAPLAYEAIPRFPSISRDIALIVDKEKSAGELEQIITEAGGKLLKEVKVFDVYQGDKVEAGKKSVAFTLTYLDPERTLTDDEVTKVHEKVLAALHEKAGAELRK</sequence>
<evidence type="ECO:0000256" key="5">
    <source>
        <dbReference type="ARBA" id="ARBA00022555"/>
    </source>
</evidence>
<dbReference type="Pfam" id="PF03147">
    <property type="entry name" value="FDX-ACB"/>
    <property type="match status" value="1"/>
</dbReference>
<dbReference type="InterPro" id="IPR036690">
    <property type="entry name" value="Fdx_antiC-bd_sf"/>
</dbReference>
<dbReference type="Gene3D" id="3.30.930.10">
    <property type="entry name" value="Bira Bifunctional Protein, Domain 2"/>
    <property type="match status" value="1"/>
</dbReference>
<evidence type="ECO:0000256" key="11">
    <source>
        <dbReference type="ARBA" id="ARBA00022884"/>
    </source>
</evidence>
<evidence type="ECO:0000256" key="7">
    <source>
        <dbReference type="ARBA" id="ARBA00022723"/>
    </source>
</evidence>
<dbReference type="Gene3D" id="3.50.40.10">
    <property type="entry name" value="Phenylalanyl-trna Synthetase, Chain B, domain 3"/>
    <property type="match status" value="1"/>
</dbReference>
<dbReference type="HAMAP" id="MF_00283">
    <property type="entry name" value="Phe_tRNA_synth_beta1"/>
    <property type="match status" value="1"/>
</dbReference>
<evidence type="ECO:0000256" key="12">
    <source>
        <dbReference type="ARBA" id="ARBA00022917"/>
    </source>
</evidence>
<dbReference type="SUPFAM" id="SSF56037">
    <property type="entry name" value="PheT/TilS domain"/>
    <property type="match status" value="1"/>
</dbReference>
<keyword evidence="10 15" id="KW-0460">Magnesium</keyword>
<evidence type="ECO:0000259" key="18">
    <source>
        <dbReference type="PROSITE" id="PS51447"/>
    </source>
</evidence>
<feature type="binding site" evidence="15">
    <location>
        <position position="468"/>
    </location>
    <ligand>
        <name>Mg(2+)</name>
        <dbReference type="ChEBI" id="CHEBI:18420"/>
        <note>shared with alpha subunit</note>
    </ligand>
</feature>
<dbReference type="GO" id="GO:0000287">
    <property type="term" value="F:magnesium ion binding"/>
    <property type="evidence" value="ECO:0007669"/>
    <property type="project" value="UniProtKB-UniRule"/>
</dbReference>
<feature type="binding site" evidence="15">
    <location>
        <position position="462"/>
    </location>
    <ligand>
        <name>Mg(2+)</name>
        <dbReference type="ChEBI" id="CHEBI:18420"/>
        <note>shared with alpha subunit</note>
    </ligand>
</feature>
<dbReference type="GO" id="GO:0006432">
    <property type="term" value="P:phenylalanyl-tRNA aminoacylation"/>
    <property type="evidence" value="ECO:0007669"/>
    <property type="project" value="UniProtKB-UniRule"/>
</dbReference>
<comment type="cofactor">
    <cofactor evidence="15">
        <name>Mg(2+)</name>
        <dbReference type="ChEBI" id="CHEBI:18420"/>
    </cofactor>
    <text evidence="15">Binds 2 magnesium ions per tetramer.</text>
</comment>
<evidence type="ECO:0000256" key="9">
    <source>
        <dbReference type="ARBA" id="ARBA00022840"/>
    </source>
</evidence>
<dbReference type="Pfam" id="PF03484">
    <property type="entry name" value="B5"/>
    <property type="match status" value="1"/>
</dbReference>
<dbReference type="SUPFAM" id="SSF46955">
    <property type="entry name" value="Putative DNA-binding domain"/>
    <property type="match status" value="1"/>
</dbReference>
<dbReference type="GO" id="GO:0009328">
    <property type="term" value="C:phenylalanine-tRNA ligase complex"/>
    <property type="evidence" value="ECO:0007669"/>
    <property type="project" value="TreeGrafter"/>
</dbReference>
<feature type="domain" description="B5" evidence="19">
    <location>
        <begin position="409"/>
        <end position="484"/>
    </location>
</feature>
<dbReference type="CDD" id="cd00769">
    <property type="entry name" value="PheRS_beta_core"/>
    <property type="match status" value="1"/>
</dbReference>
<dbReference type="EC" id="6.1.1.20" evidence="15"/>
<keyword evidence="8 15" id="KW-0547">Nucleotide-binding</keyword>
<dbReference type="SUPFAM" id="SSF50249">
    <property type="entry name" value="Nucleic acid-binding proteins"/>
    <property type="match status" value="1"/>
</dbReference>
<dbReference type="Gene3D" id="3.30.56.10">
    <property type="match status" value="2"/>
</dbReference>
<dbReference type="InterPro" id="IPR012340">
    <property type="entry name" value="NA-bd_OB-fold"/>
</dbReference>
<evidence type="ECO:0000259" key="19">
    <source>
        <dbReference type="PROSITE" id="PS51483"/>
    </source>
</evidence>
<dbReference type="InterPro" id="IPR002547">
    <property type="entry name" value="tRNA-bd_dom"/>
</dbReference>
<dbReference type="FunFam" id="3.30.930.10:FF:000022">
    <property type="entry name" value="Phenylalanine--tRNA ligase beta subunit"/>
    <property type="match status" value="1"/>
</dbReference>
<dbReference type="FunFam" id="3.30.56.10:FF:000002">
    <property type="entry name" value="Phenylalanine--tRNA ligase beta subunit"/>
    <property type="match status" value="1"/>
</dbReference>
<dbReference type="InterPro" id="IPR045864">
    <property type="entry name" value="aa-tRNA-synth_II/BPL/LPL"/>
</dbReference>
<comment type="subcellular location">
    <subcellularLocation>
        <location evidence="1 15">Cytoplasm</location>
    </subcellularLocation>
</comment>
<dbReference type="SMART" id="SM00873">
    <property type="entry name" value="B3_4"/>
    <property type="match status" value="1"/>
</dbReference>
<keyword evidence="7 15" id="KW-0479">Metal-binding</keyword>
<feature type="domain" description="TRNA-binding" evidence="17">
    <location>
        <begin position="40"/>
        <end position="155"/>
    </location>
</feature>
<evidence type="ECO:0000256" key="4">
    <source>
        <dbReference type="ARBA" id="ARBA00022490"/>
    </source>
</evidence>
<dbReference type="GO" id="GO:0016740">
    <property type="term" value="F:transferase activity"/>
    <property type="evidence" value="ECO:0007669"/>
    <property type="project" value="UniProtKB-ARBA"/>
</dbReference>
<organism evidence="20 21">
    <name type="scientific">Caldibacillus thermoamylovorans</name>
    <dbReference type="NCBI Taxonomy" id="35841"/>
    <lineage>
        <taxon>Bacteria</taxon>
        <taxon>Bacillati</taxon>
        <taxon>Bacillota</taxon>
        <taxon>Bacilli</taxon>
        <taxon>Bacillales</taxon>
        <taxon>Bacillaceae</taxon>
        <taxon>Caldibacillus</taxon>
    </lineage>
</organism>